<dbReference type="RefSeq" id="WP_146292072.1">
    <property type="nucleotide sequence ID" value="NZ_SELH01000016.1"/>
</dbReference>
<organism evidence="7 8">
    <name type="scientific">Apibacter muscae</name>
    <dbReference type="NCBI Taxonomy" id="2509004"/>
    <lineage>
        <taxon>Bacteria</taxon>
        <taxon>Pseudomonadati</taxon>
        <taxon>Bacteroidota</taxon>
        <taxon>Flavobacteriia</taxon>
        <taxon>Flavobacteriales</taxon>
        <taxon>Weeksellaceae</taxon>
        <taxon>Apibacter</taxon>
    </lineage>
</organism>
<feature type="transmembrane region" description="Helical" evidence="5">
    <location>
        <begin position="141"/>
        <end position="160"/>
    </location>
</feature>
<dbReference type="PANTHER" id="PTHR37422:SF13">
    <property type="entry name" value="LIPOPOLYSACCHARIDE BIOSYNTHESIS PROTEIN PA4999-RELATED"/>
    <property type="match status" value="1"/>
</dbReference>
<gene>
    <name evidence="7" type="ORF">ETU09_04115</name>
</gene>
<keyword evidence="2 5" id="KW-0812">Transmembrane</keyword>
<evidence type="ECO:0000259" key="6">
    <source>
        <dbReference type="Pfam" id="PF04932"/>
    </source>
</evidence>
<feature type="transmembrane region" description="Helical" evidence="5">
    <location>
        <begin position="84"/>
        <end position="105"/>
    </location>
</feature>
<dbReference type="Pfam" id="PF04932">
    <property type="entry name" value="Wzy_C"/>
    <property type="match status" value="1"/>
</dbReference>
<feature type="domain" description="O-antigen ligase-related" evidence="6">
    <location>
        <begin position="229"/>
        <end position="398"/>
    </location>
</feature>
<feature type="transmembrane region" description="Helical" evidence="5">
    <location>
        <begin position="419"/>
        <end position="439"/>
    </location>
</feature>
<sequence length="471" mass="54998">MKFLFLSIIGIVFLGILFSKGYKKLYWILFGIVFLDNGIIIYNYLAPIVRVWVLGLFLSILWDLYKTKSRSSAISVLDSKYTKIIFLFSISILILCLMDERHSLIKNGIRAFTYMCDYFLILLLSSYFIKNTNEVIKLSKFFYYLMFGCALYSIYVLFSLHNPYSLLISKVYNVNDISGHFINRTRVAISSVITHPHKNGAFIAIAILIRFFFWVNKKNKWHFNLFQIFILVIMIISQLISNSRSVGWGMILGFVIFISLYKFKIKQKVVFFIVAICYLLLLNFATKLNLRYISEHFISKYYIIKSDNKNSDVDNFKLDNKTYENSGSTISMRTMQLKKSYELMKSDVWKGNGYRWLSENLGFDPLRNDFILEGGYYGFESFFYIVLIEFGIIGIIAYTLLFTAILVYNYNFIKYKNQASFFGICNISIFSYFFLIIILNGDPGIFTITTLFLSIYTKGATLSLQKINHLK</sequence>
<dbReference type="EMBL" id="SELH01000016">
    <property type="protein sequence ID" value="TWP29032.1"/>
    <property type="molecule type" value="Genomic_DNA"/>
</dbReference>
<dbReference type="InterPro" id="IPR007016">
    <property type="entry name" value="O-antigen_ligase-rel_domated"/>
</dbReference>
<evidence type="ECO:0000256" key="1">
    <source>
        <dbReference type="ARBA" id="ARBA00004141"/>
    </source>
</evidence>
<feature type="transmembrane region" description="Helical" evidence="5">
    <location>
        <begin position="445"/>
        <end position="464"/>
    </location>
</feature>
<dbReference type="AlphaFoldDB" id="A0A563DG23"/>
<feature type="transmembrane region" description="Helical" evidence="5">
    <location>
        <begin position="246"/>
        <end position="263"/>
    </location>
</feature>
<name>A0A563DG23_9FLAO</name>
<dbReference type="OrthoDB" id="10017725at2"/>
<feature type="transmembrane region" description="Helical" evidence="5">
    <location>
        <begin position="200"/>
        <end position="216"/>
    </location>
</feature>
<dbReference type="PANTHER" id="PTHR37422">
    <property type="entry name" value="TEICHURONIC ACID BIOSYNTHESIS PROTEIN TUAE"/>
    <property type="match status" value="1"/>
</dbReference>
<keyword evidence="4 5" id="KW-0472">Membrane</keyword>
<comment type="caution">
    <text evidence="7">The sequence shown here is derived from an EMBL/GenBank/DDBJ whole genome shotgun (WGS) entry which is preliminary data.</text>
</comment>
<dbReference type="Proteomes" id="UP000319499">
    <property type="component" value="Unassembled WGS sequence"/>
</dbReference>
<evidence type="ECO:0000256" key="3">
    <source>
        <dbReference type="ARBA" id="ARBA00022989"/>
    </source>
</evidence>
<dbReference type="GO" id="GO:0016020">
    <property type="term" value="C:membrane"/>
    <property type="evidence" value="ECO:0007669"/>
    <property type="project" value="UniProtKB-SubCell"/>
</dbReference>
<feature type="transmembrane region" description="Helical" evidence="5">
    <location>
        <begin position="270"/>
        <end position="290"/>
    </location>
</feature>
<proteinExistence type="predicted"/>
<evidence type="ECO:0000256" key="4">
    <source>
        <dbReference type="ARBA" id="ARBA00023136"/>
    </source>
</evidence>
<evidence type="ECO:0000313" key="7">
    <source>
        <dbReference type="EMBL" id="TWP29032.1"/>
    </source>
</evidence>
<reference evidence="7 8" key="1">
    <citation type="submission" date="2019-02" db="EMBL/GenBank/DDBJ databases">
        <title>Apibacter muscae sp. nov.: a novel member of the house fly microbiota.</title>
        <authorList>
            <person name="Park R."/>
        </authorList>
    </citation>
    <scope>NUCLEOTIDE SEQUENCE [LARGE SCALE GENOMIC DNA]</scope>
    <source>
        <strain evidence="7 8">AL1</strain>
    </source>
</reference>
<feature type="transmembrane region" description="Helical" evidence="5">
    <location>
        <begin position="382"/>
        <end position="407"/>
    </location>
</feature>
<evidence type="ECO:0000256" key="2">
    <source>
        <dbReference type="ARBA" id="ARBA00022692"/>
    </source>
</evidence>
<feature type="transmembrane region" description="Helical" evidence="5">
    <location>
        <begin position="111"/>
        <end position="129"/>
    </location>
</feature>
<evidence type="ECO:0000256" key="5">
    <source>
        <dbReference type="SAM" id="Phobius"/>
    </source>
</evidence>
<protein>
    <recommendedName>
        <fullName evidence="6">O-antigen ligase-related domain-containing protein</fullName>
    </recommendedName>
</protein>
<keyword evidence="8" id="KW-1185">Reference proteome</keyword>
<comment type="subcellular location">
    <subcellularLocation>
        <location evidence="1">Membrane</location>
        <topology evidence="1">Multi-pass membrane protein</topology>
    </subcellularLocation>
</comment>
<evidence type="ECO:0000313" key="8">
    <source>
        <dbReference type="Proteomes" id="UP000319499"/>
    </source>
</evidence>
<feature type="transmembrane region" description="Helical" evidence="5">
    <location>
        <begin position="223"/>
        <end position="240"/>
    </location>
</feature>
<feature type="transmembrane region" description="Helical" evidence="5">
    <location>
        <begin position="43"/>
        <end position="64"/>
    </location>
</feature>
<keyword evidence="3 5" id="KW-1133">Transmembrane helix</keyword>
<accession>A0A563DG23</accession>
<dbReference type="InterPro" id="IPR051533">
    <property type="entry name" value="WaaL-like"/>
</dbReference>